<evidence type="ECO:0000259" key="21">
    <source>
        <dbReference type="PROSITE" id="PS51385"/>
    </source>
</evidence>
<feature type="binding site" evidence="17">
    <location>
        <begin position="407"/>
        <end position="411"/>
    </location>
    <ligand>
        <name>AMP</name>
        <dbReference type="ChEBI" id="CHEBI:456215"/>
    </ligand>
</feature>
<evidence type="ECO:0000256" key="7">
    <source>
        <dbReference type="ARBA" id="ARBA00022840"/>
    </source>
</evidence>
<evidence type="ECO:0000256" key="17">
    <source>
        <dbReference type="HAMAP-Rule" id="MF_01965"/>
    </source>
</evidence>
<protein>
    <recommendedName>
        <fullName evidence="19">Bifunctional NAD(P)H-hydrate repair enzyme</fullName>
    </recommendedName>
    <alternativeName>
        <fullName evidence="19">Nicotinamide nucleotide repair protein</fullName>
    </alternativeName>
    <domain>
        <recommendedName>
            <fullName evidence="19">ADP-dependent (S)-NAD(P)H-hydrate dehydratase</fullName>
            <ecNumber evidence="19">4.2.1.136</ecNumber>
        </recommendedName>
        <alternativeName>
            <fullName evidence="19">ADP-dependent NAD(P)HX dehydratase</fullName>
        </alternativeName>
    </domain>
    <domain>
        <recommendedName>
            <fullName evidence="19">NAD(P)H-hydrate epimerase</fullName>
            <ecNumber evidence="19">5.1.99.6</ecNumber>
        </recommendedName>
    </domain>
</protein>
<comment type="subunit">
    <text evidence="17">Homotetramer.</text>
</comment>
<dbReference type="EC" id="4.2.1.136" evidence="19"/>
<dbReference type="Pfam" id="PF01256">
    <property type="entry name" value="Carb_kinase"/>
    <property type="match status" value="1"/>
</dbReference>
<comment type="cofactor">
    <cofactor evidence="17">
        <name>Mg(2+)</name>
        <dbReference type="ChEBI" id="CHEBI:18420"/>
    </cofactor>
</comment>
<gene>
    <name evidence="18" type="primary">nnrE</name>
    <name evidence="17" type="synonym">nnrD</name>
    <name evidence="22" type="ORF">JY500_11995</name>
</gene>
<feature type="binding site" evidence="18">
    <location>
        <position position="69"/>
    </location>
    <ligand>
        <name>K(+)</name>
        <dbReference type="ChEBI" id="CHEBI:29103"/>
    </ligand>
</feature>
<dbReference type="PROSITE" id="PS51385">
    <property type="entry name" value="YJEF_N"/>
    <property type="match status" value="1"/>
</dbReference>
<comment type="similarity">
    <text evidence="18">Belongs to the NnrE/AIBP family.</text>
</comment>
<evidence type="ECO:0000313" key="22">
    <source>
        <dbReference type="EMBL" id="QSI75243.1"/>
    </source>
</evidence>
<accession>A0ABX7M267</accession>
<evidence type="ECO:0000256" key="10">
    <source>
        <dbReference type="ARBA" id="ARBA00023027"/>
    </source>
</evidence>
<keyword evidence="23" id="KW-1185">Reference proteome</keyword>
<proteinExistence type="inferred from homology"/>
<reference evidence="22 23" key="1">
    <citation type="submission" date="2021-02" db="EMBL/GenBank/DDBJ databases">
        <title>Niveibacterium changnyeongensis HC41.</title>
        <authorList>
            <person name="Kang M."/>
        </authorList>
    </citation>
    <scope>NUCLEOTIDE SEQUENCE [LARGE SCALE GENOMIC DNA]</scope>
    <source>
        <strain evidence="22 23">HC41</strain>
    </source>
</reference>
<keyword evidence="10 17" id="KW-0520">NAD</keyword>
<feature type="binding site" evidence="17">
    <location>
        <position position="317"/>
    </location>
    <ligand>
        <name>(6S)-NADPHX</name>
        <dbReference type="ChEBI" id="CHEBI:64076"/>
    </ligand>
</feature>
<dbReference type="SUPFAM" id="SSF53613">
    <property type="entry name" value="Ribokinase-like"/>
    <property type="match status" value="1"/>
</dbReference>
<evidence type="ECO:0000256" key="5">
    <source>
        <dbReference type="ARBA" id="ARBA00022723"/>
    </source>
</evidence>
<keyword evidence="12 17" id="KW-0456">Lyase</keyword>
<evidence type="ECO:0000256" key="14">
    <source>
        <dbReference type="ARBA" id="ARBA00025153"/>
    </source>
</evidence>
<dbReference type="PIRSF" id="PIRSF017184">
    <property type="entry name" value="Nnr"/>
    <property type="match status" value="1"/>
</dbReference>
<feature type="binding site" evidence="17">
    <location>
        <position position="437"/>
    </location>
    <ligand>
        <name>(6S)-NADPHX</name>
        <dbReference type="ChEBI" id="CHEBI:64076"/>
    </ligand>
</feature>
<dbReference type="NCBIfam" id="TIGR00196">
    <property type="entry name" value="yjeF_cterm"/>
    <property type="match status" value="1"/>
</dbReference>
<evidence type="ECO:0000256" key="6">
    <source>
        <dbReference type="ARBA" id="ARBA00022741"/>
    </source>
</evidence>
<dbReference type="CDD" id="cd01171">
    <property type="entry name" value="YXKO-related"/>
    <property type="match status" value="1"/>
</dbReference>
<evidence type="ECO:0000256" key="3">
    <source>
        <dbReference type="ARBA" id="ARBA00006001"/>
    </source>
</evidence>
<feature type="domain" description="YjeF N-terminal" evidence="21">
    <location>
        <begin position="20"/>
        <end position="220"/>
    </location>
</feature>
<dbReference type="Proteomes" id="UP000663570">
    <property type="component" value="Chromosome"/>
</dbReference>
<keyword evidence="5 18" id="KW-0479">Metal-binding</keyword>
<dbReference type="Gene3D" id="3.40.1190.20">
    <property type="match status" value="1"/>
</dbReference>
<evidence type="ECO:0000313" key="23">
    <source>
        <dbReference type="Proteomes" id="UP000663570"/>
    </source>
</evidence>
<comment type="similarity">
    <text evidence="17">Belongs to the NnrD/CARKD family.</text>
</comment>
<comment type="catalytic activity">
    <reaction evidence="16 17 19">
        <text>(6S)-NADPHX + ADP = AMP + phosphate + NADPH + H(+)</text>
        <dbReference type="Rhea" id="RHEA:32235"/>
        <dbReference type="ChEBI" id="CHEBI:15378"/>
        <dbReference type="ChEBI" id="CHEBI:43474"/>
        <dbReference type="ChEBI" id="CHEBI:57783"/>
        <dbReference type="ChEBI" id="CHEBI:64076"/>
        <dbReference type="ChEBI" id="CHEBI:456215"/>
        <dbReference type="ChEBI" id="CHEBI:456216"/>
        <dbReference type="EC" id="4.2.1.136"/>
    </reaction>
</comment>
<comment type="similarity">
    <text evidence="4 19">In the C-terminal section; belongs to the NnrD/CARKD family.</text>
</comment>
<comment type="cofactor">
    <cofactor evidence="18 19">
        <name>K(+)</name>
        <dbReference type="ChEBI" id="CHEBI:29103"/>
    </cofactor>
    <text evidence="18 19">Binds 1 potassium ion per subunit.</text>
</comment>
<dbReference type="SUPFAM" id="SSF64153">
    <property type="entry name" value="YjeF N-terminal domain-like"/>
    <property type="match status" value="1"/>
</dbReference>
<evidence type="ECO:0000256" key="12">
    <source>
        <dbReference type="ARBA" id="ARBA00023239"/>
    </source>
</evidence>
<comment type="function">
    <text evidence="14 19">Bifunctional enzyme that catalyzes the epimerization of the S- and R-forms of NAD(P)HX and the dehydration of the S-form of NAD(P)HX at the expense of ADP, which is converted to AMP. This allows the repair of both epimers of NAD(P)HX, a damaged form of NAD(P)H that is a result of enzymatic or heat-dependent hydration.</text>
</comment>
<feature type="binding site" evidence="17">
    <location>
        <position position="370"/>
    </location>
    <ligand>
        <name>(6S)-NADPHX</name>
        <dbReference type="ChEBI" id="CHEBI:64076"/>
    </ligand>
</feature>
<comment type="function">
    <text evidence="18">Catalyzes the epimerization of the S- and R-forms of NAD(P)HX, a damaged form of NAD(P)H that is a result of enzymatic or heat-dependent hydration. This is a prerequisite for the S-specific NAD(P)H-hydrate dehydratase to allow the repair of both epimers of NAD(P)HX.</text>
</comment>
<dbReference type="PANTHER" id="PTHR12592">
    <property type="entry name" value="ATP-DEPENDENT (S)-NAD(P)H-HYDRATE DEHYDRATASE FAMILY MEMBER"/>
    <property type="match status" value="1"/>
</dbReference>
<feature type="binding site" evidence="17">
    <location>
        <position position="436"/>
    </location>
    <ligand>
        <name>AMP</name>
        <dbReference type="ChEBI" id="CHEBI:456215"/>
    </ligand>
</feature>
<evidence type="ECO:0000256" key="11">
    <source>
        <dbReference type="ARBA" id="ARBA00023235"/>
    </source>
</evidence>
<evidence type="ECO:0000256" key="2">
    <source>
        <dbReference type="ARBA" id="ARBA00000909"/>
    </source>
</evidence>
<feature type="binding site" evidence="18">
    <location>
        <begin position="134"/>
        <end position="140"/>
    </location>
    <ligand>
        <name>(6S)-NADPHX</name>
        <dbReference type="ChEBI" id="CHEBI:64076"/>
    </ligand>
</feature>
<sequence>MAVLTEEWRVTATIANWILSTAAIRSVESVYKDAAPTLMQRAGHAAARLVEQFHLPPGPILILAGPGNNGGDGLVLASELRQRGREVVVAFLGDADRLPPDAAAAMAAWLQGDGALAREFKSDGWVLAVDALFGIGLTRPLTGQVAEWVERFNALKCRRLSLDIASGIDADTGRALGCAVRATDTLSFIAWKPGLMTLDGPDHCGRLHLATLDVTVDQHDGAGRLITRSNFETLLTPRPRNSHKGLYGDVGIVGGASGMVGAAWIAGRAALALGAGRVFVGCLAADAPALDPSAVELMMRRADEVPSLASVLAVGPGLGQHEPARALLKRCLAFAGPLVLDADALNLIGTDPDLETLLLARPHDTLMTPHPAEAARLLQSTTAAIQADRVATAKALARRYRAHVALKGCGTVVAHPDGAWAINTSGNPGMAVAGMGDALTGFAASLLAQQWPAPMALEAAVHLHGAAADALVANGVGPVGLRASEVIDAARRIRNAWTSESA</sequence>
<dbReference type="Gene3D" id="3.40.50.10260">
    <property type="entry name" value="YjeF N-terminal domain"/>
    <property type="match status" value="1"/>
</dbReference>
<comment type="similarity">
    <text evidence="3 19">In the N-terminal section; belongs to the NnrE/AIBP family.</text>
</comment>
<comment type="caution">
    <text evidence="18">Lacks conserved residue(s) required for the propagation of feature annotation.</text>
</comment>
<dbReference type="EC" id="5.1.99.6" evidence="19"/>
<evidence type="ECO:0000256" key="13">
    <source>
        <dbReference type="ARBA" id="ARBA00023268"/>
    </source>
</evidence>
<organism evidence="22 23">
    <name type="scientific">Niveibacterium microcysteis</name>
    <dbReference type="NCBI Taxonomy" id="2811415"/>
    <lineage>
        <taxon>Bacteria</taxon>
        <taxon>Pseudomonadati</taxon>
        <taxon>Pseudomonadota</taxon>
        <taxon>Betaproteobacteria</taxon>
        <taxon>Rhodocyclales</taxon>
        <taxon>Rhodocyclaceae</taxon>
        <taxon>Niveibacterium</taxon>
    </lineage>
</organism>
<dbReference type="InterPro" id="IPR036652">
    <property type="entry name" value="YjeF_N_dom_sf"/>
</dbReference>
<dbReference type="InterPro" id="IPR030677">
    <property type="entry name" value="Nnr"/>
</dbReference>
<name>A0ABX7M267_9RHOO</name>
<dbReference type="InterPro" id="IPR004443">
    <property type="entry name" value="YjeF_N_dom"/>
</dbReference>
<feature type="domain" description="YjeF C-terminal" evidence="20">
    <location>
        <begin position="227"/>
        <end position="497"/>
    </location>
</feature>
<dbReference type="InterPro" id="IPR029056">
    <property type="entry name" value="Ribokinase-like"/>
</dbReference>
<dbReference type="EMBL" id="CP071060">
    <property type="protein sequence ID" value="QSI75243.1"/>
    <property type="molecule type" value="Genomic_DNA"/>
</dbReference>
<keyword evidence="9 18" id="KW-0630">Potassium</keyword>
<keyword evidence="8 17" id="KW-0521">NADP</keyword>
<dbReference type="Pfam" id="PF03853">
    <property type="entry name" value="YjeF_N"/>
    <property type="match status" value="1"/>
</dbReference>
<dbReference type="HAMAP" id="MF_01965">
    <property type="entry name" value="NADHX_dehydratase"/>
    <property type="match status" value="1"/>
</dbReference>
<evidence type="ECO:0000256" key="19">
    <source>
        <dbReference type="PIRNR" id="PIRNR017184"/>
    </source>
</evidence>
<feature type="binding site" evidence="18">
    <location>
        <begin position="68"/>
        <end position="72"/>
    </location>
    <ligand>
        <name>(6S)-NADPHX</name>
        <dbReference type="ChEBI" id="CHEBI:64076"/>
    </ligand>
</feature>
<comment type="catalytic activity">
    <reaction evidence="2 18 19">
        <text>(6R)-NADPHX = (6S)-NADPHX</text>
        <dbReference type="Rhea" id="RHEA:32227"/>
        <dbReference type="ChEBI" id="CHEBI:64076"/>
        <dbReference type="ChEBI" id="CHEBI:64077"/>
        <dbReference type="EC" id="5.1.99.6"/>
    </reaction>
</comment>
<dbReference type="InterPro" id="IPR000631">
    <property type="entry name" value="CARKD"/>
</dbReference>
<keyword evidence="7 17" id="KW-0067">ATP-binding</keyword>
<feature type="binding site" evidence="18">
    <location>
        <position position="166"/>
    </location>
    <ligand>
        <name>K(+)</name>
        <dbReference type="ChEBI" id="CHEBI:29103"/>
    </ligand>
</feature>
<keyword evidence="11 18" id="KW-0413">Isomerase</keyword>
<dbReference type="HAMAP" id="MF_01966">
    <property type="entry name" value="NADHX_epimerase"/>
    <property type="match status" value="1"/>
</dbReference>
<dbReference type="PROSITE" id="PS51383">
    <property type="entry name" value="YJEF_C_3"/>
    <property type="match status" value="1"/>
</dbReference>
<keyword evidence="6 17" id="KW-0547">Nucleotide-binding</keyword>
<feature type="binding site" evidence="18">
    <location>
        <position position="130"/>
    </location>
    <ligand>
        <name>K(+)</name>
        <dbReference type="ChEBI" id="CHEBI:29103"/>
    </ligand>
</feature>
<comment type="catalytic activity">
    <reaction evidence="15 17 19">
        <text>(6S)-NADHX + ADP = AMP + phosphate + NADH + H(+)</text>
        <dbReference type="Rhea" id="RHEA:32223"/>
        <dbReference type="ChEBI" id="CHEBI:15378"/>
        <dbReference type="ChEBI" id="CHEBI:43474"/>
        <dbReference type="ChEBI" id="CHEBI:57945"/>
        <dbReference type="ChEBI" id="CHEBI:64074"/>
        <dbReference type="ChEBI" id="CHEBI:456215"/>
        <dbReference type="ChEBI" id="CHEBI:456216"/>
        <dbReference type="EC" id="4.2.1.136"/>
    </reaction>
</comment>
<evidence type="ECO:0000256" key="16">
    <source>
        <dbReference type="ARBA" id="ARBA00049209"/>
    </source>
</evidence>
<dbReference type="NCBIfam" id="TIGR00197">
    <property type="entry name" value="yjeF_nterm"/>
    <property type="match status" value="1"/>
</dbReference>
<feature type="binding site" evidence="18">
    <location>
        <position position="163"/>
    </location>
    <ligand>
        <name>(6S)-NADPHX</name>
        <dbReference type="ChEBI" id="CHEBI:64076"/>
    </ligand>
</feature>
<evidence type="ECO:0000256" key="18">
    <source>
        <dbReference type="HAMAP-Rule" id="MF_01966"/>
    </source>
</evidence>
<comment type="catalytic activity">
    <reaction evidence="1 18 19">
        <text>(6R)-NADHX = (6S)-NADHX</text>
        <dbReference type="Rhea" id="RHEA:32215"/>
        <dbReference type="ChEBI" id="CHEBI:64074"/>
        <dbReference type="ChEBI" id="CHEBI:64075"/>
        <dbReference type="EC" id="5.1.99.6"/>
    </reaction>
</comment>
<feature type="binding site" evidence="17">
    <location>
        <position position="262"/>
    </location>
    <ligand>
        <name>(6S)-NADPHX</name>
        <dbReference type="ChEBI" id="CHEBI:64076"/>
    </ligand>
</feature>
<evidence type="ECO:0000256" key="4">
    <source>
        <dbReference type="ARBA" id="ARBA00009524"/>
    </source>
</evidence>
<keyword evidence="13" id="KW-0511">Multifunctional enzyme</keyword>
<comment type="function">
    <text evidence="17">Catalyzes the dehydration of the S-form of NAD(P)HX at the expense of ADP, which is converted to AMP. Together with NAD(P)HX epimerase, which catalyzes the epimerization of the S- and R-forms, the enzyme allows the repair of both epimers of NAD(P)HX, a damaged form of NAD(P)H that is a result of enzymatic or heat-dependent hydration.</text>
</comment>
<dbReference type="PANTHER" id="PTHR12592:SF0">
    <property type="entry name" value="ATP-DEPENDENT (S)-NAD(P)H-HYDRATE DEHYDRATASE"/>
    <property type="match status" value="1"/>
</dbReference>
<evidence type="ECO:0000256" key="8">
    <source>
        <dbReference type="ARBA" id="ARBA00022857"/>
    </source>
</evidence>
<evidence type="ECO:0000256" key="9">
    <source>
        <dbReference type="ARBA" id="ARBA00022958"/>
    </source>
</evidence>
<evidence type="ECO:0000259" key="20">
    <source>
        <dbReference type="PROSITE" id="PS51383"/>
    </source>
</evidence>
<evidence type="ECO:0000256" key="1">
    <source>
        <dbReference type="ARBA" id="ARBA00000013"/>
    </source>
</evidence>
<evidence type="ECO:0000256" key="15">
    <source>
        <dbReference type="ARBA" id="ARBA00048238"/>
    </source>
</evidence>